<reference evidence="3" key="1">
    <citation type="submission" date="2016-06" db="EMBL/GenBank/DDBJ databases">
        <authorList>
            <person name="Varghese N."/>
            <person name="Submissions Spin"/>
        </authorList>
    </citation>
    <scope>NUCLEOTIDE SEQUENCE [LARGE SCALE GENOMIC DNA]</scope>
    <source>
        <strain evidence="3">DSM 44100</strain>
    </source>
</reference>
<dbReference type="OrthoDB" id="3471298at2"/>
<protein>
    <submittedName>
        <fullName evidence="2">Methylglutaconyl-CoA hydratase</fullName>
    </submittedName>
</protein>
<proteinExistence type="inferred from homology"/>
<dbReference type="InterPro" id="IPR051683">
    <property type="entry name" value="Enoyl-CoA_Hydratase/Isomerase"/>
</dbReference>
<dbReference type="GO" id="GO:0008300">
    <property type="term" value="P:isoprenoid catabolic process"/>
    <property type="evidence" value="ECO:0007669"/>
    <property type="project" value="TreeGrafter"/>
</dbReference>
<dbReference type="PANTHER" id="PTHR42964">
    <property type="entry name" value="ENOYL-COA HYDRATASE"/>
    <property type="match status" value="1"/>
</dbReference>
<dbReference type="STRING" id="121616.GA0070216_10828"/>
<dbReference type="GO" id="GO:0003824">
    <property type="term" value="F:catalytic activity"/>
    <property type="evidence" value="ECO:0007669"/>
    <property type="project" value="UniProtKB-ARBA"/>
</dbReference>
<dbReference type="Pfam" id="PF00378">
    <property type="entry name" value="ECH_1"/>
    <property type="match status" value="1"/>
</dbReference>
<accession>A0A1C4Z0C4</accession>
<dbReference type="Proteomes" id="UP000198797">
    <property type="component" value="Unassembled WGS sequence"/>
</dbReference>
<keyword evidence="3" id="KW-1185">Reference proteome</keyword>
<dbReference type="EMBL" id="FMCU01000008">
    <property type="protein sequence ID" value="SCF26502.1"/>
    <property type="molecule type" value="Genomic_DNA"/>
</dbReference>
<dbReference type="CDD" id="cd06558">
    <property type="entry name" value="crotonase-like"/>
    <property type="match status" value="1"/>
</dbReference>
<dbReference type="AlphaFoldDB" id="A0A1C4Z0C4"/>
<dbReference type="InterPro" id="IPR029045">
    <property type="entry name" value="ClpP/crotonase-like_dom_sf"/>
</dbReference>
<dbReference type="InterPro" id="IPR001753">
    <property type="entry name" value="Enoyl-CoA_hydra/iso"/>
</dbReference>
<comment type="similarity">
    <text evidence="1">Belongs to the enoyl-CoA hydratase/isomerase family.</text>
</comment>
<organism evidence="2 3">
    <name type="scientific">Micromonospora matsumotoense</name>
    <dbReference type="NCBI Taxonomy" id="121616"/>
    <lineage>
        <taxon>Bacteria</taxon>
        <taxon>Bacillati</taxon>
        <taxon>Actinomycetota</taxon>
        <taxon>Actinomycetes</taxon>
        <taxon>Micromonosporales</taxon>
        <taxon>Micromonosporaceae</taxon>
        <taxon>Micromonospora</taxon>
    </lineage>
</organism>
<evidence type="ECO:0000256" key="1">
    <source>
        <dbReference type="ARBA" id="ARBA00005254"/>
    </source>
</evidence>
<gene>
    <name evidence="2" type="ORF">GA0070216_10828</name>
</gene>
<dbReference type="PANTHER" id="PTHR42964:SF1">
    <property type="entry name" value="POLYKETIDE BIOSYNTHESIS ENOYL-COA HYDRATASE PKSH-RELATED"/>
    <property type="match status" value="1"/>
</dbReference>
<dbReference type="Gene3D" id="3.90.226.10">
    <property type="entry name" value="2-enoyl-CoA Hydratase, Chain A, domain 1"/>
    <property type="match status" value="1"/>
</dbReference>
<name>A0A1C4Z0C4_9ACTN</name>
<evidence type="ECO:0000313" key="3">
    <source>
        <dbReference type="Proteomes" id="UP000198797"/>
    </source>
</evidence>
<sequence length="250" mass="25928">MYDTAVTITRTSGHDGRLALVRYDNAARGNCFDTATLHDLVDALETAAADARCALIRLELAGKHFCAGWDTSSFAALADATRETVAADLRASDEALQRIRRLPVPVVAAVRGRIIGFGVGLLSAVHLPVAAAGARLSLPEARYGFAPAGVGHTIARSVPRPQAYHLLTGAATATADQLLGWGLVVRVVADDDLDRVVDDLVDTLLAVPGPTLRAVVEVVESSLATGTADQAYDISARTIVAGPATQGAAG</sequence>
<evidence type="ECO:0000313" key="2">
    <source>
        <dbReference type="EMBL" id="SCF26502.1"/>
    </source>
</evidence>
<dbReference type="SUPFAM" id="SSF52096">
    <property type="entry name" value="ClpP/crotonase"/>
    <property type="match status" value="1"/>
</dbReference>